<dbReference type="GO" id="GO:0005886">
    <property type="term" value="C:plasma membrane"/>
    <property type="evidence" value="ECO:0007669"/>
    <property type="project" value="UniProtKB-SubCell"/>
</dbReference>
<reference evidence="7 8" key="1">
    <citation type="journal article" date="2014" name="Genome Biol. Evol.">
        <title>The genome of the myxosporean Thelohanellus kitauei shows adaptations to nutrient acquisition within its fish host.</title>
        <authorList>
            <person name="Yang Y."/>
            <person name="Xiong J."/>
            <person name="Zhou Z."/>
            <person name="Huo F."/>
            <person name="Miao W."/>
            <person name="Ran C."/>
            <person name="Liu Y."/>
            <person name="Zhang J."/>
            <person name="Feng J."/>
            <person name="Wang M."/>
            <person name="Wang M."/>
            <person name="Wang L."/>
            <person name="Yao B."/>
        </authorList>
    </citation>
    <scope>NUCLEOTIDE SEQUENCE [LARGE SCALE GENOMIC DNA]</scope>
    <source>
        <strain evidence="7">Wuqing</strain>
    </source>
</reference>
<name>A0A0C2MQT5_THEKT</name>
<evidence type="ECO:0000256" key="3">
    <source>
        <dbReference type="ARBA" id="ARBA00022600"/>
    </source>
</evidence>
<keyword evidence="5" id="KW-0636">Prenylation</keyword>
<proteinExistence type="inferred from homology"/>
<dbReference type="EMBL" id="JWZT01004474">
    <property type="protein sequence ID" value="KII64017.1"/>
    <property type="molecule type" value="Genomic_DNA"/>
</dbReference>
<sequence length="398" mass="45935">MTLNTSFLAKIEKYYFECKKFFIDIQNPVTGLLPSSLFNGTSKPENSANFAWIRDNVYSILCVWSLSIGYRKISDLYDVTHRCKELELATVKLMRSLLFCMMKQSEKVEMFKKTLDKSFALHAKYKIDNCGLAGGDADWGHLQIDAISLYLLALAQIISSGMEVIWSTEEVCFIQNLVYYIENAYCTPDYGIFERGDKTNHGLPELNASSIGMAKVLLESILPKESLSKVSLYFFQEVGASLLSILSFPAFAVENQDLLQLTRESIVTKLEGRYGLRRFLRDGHKTADPKRLHYEVNELKIFENIECEWPVFFAYLIVDGMFREDFEQAKDYMAKLKKVTVAIDGFEAVPELYYVPLEKVQAEYKNPKSQNRKYSLRLPHLWSQSLYIVSRLLYEVEF</sequence>
<feature type="domain" description="GH15-like" evidence="6">
    <location>
        <begin position="25"/>
        <end position="394"/>
    </location>
</feature>
<dbReference type="GO" id="GO:0005964">
    <property type="term" value="C:phosphorylase kinase complex"/>
    <property type="evidence" value="ECO:0007669"/>
    <property type="project" value="TreeGrafter"/>
</dbReference>
<keyword evidence="5" id="KW-0449">Lipoprotein</keyword>
<keyword evidence="7" id="KW-0418">Kinase</keyword>
<organism evidence="7 8">
    <name type="scientific">Thelohanellus kitauei</name>
    <name type="common">Myxosporean</name>
    <dbReference type="NCBI Taxonomy" id="669202"/>
    <lineage>
        <taxon>Eukaryota</taxon>
        <taxon>Metazoa</taxon>
        <taxon>Cnidaria</taxon>
        <taxon>Myxozoa</taxon>
        <taxon>Myxosporea</taxon>
        <taxon>Bivalvulida</taxon>
        <taxon>Platysporina</taxon>
        <taxon>Myxobolidae</taxon>
        <taxon>Thelohanellus</taxon>
    </lineage>
</organism>
<evidence type="ECO:0000256" key="1">
    <source>
        <dbReference type="ARBA" id="ARBA00005131"/>
    </source>
</evidence>
<keyword evidence="8" id="KW-1185">Reference proteome</keyword>
<comment type="function">
    <text evidence="5">Phosphorylase b kinase catalyzes the phosphorylation of serine in certain substrates, including troponin I.</text>
</comment>
<dbReference type="PANTHER" id="PTHR10749:SF8">
    <property type="entry name" value="PHOSPHORYLASE B KINASE REGULATORY SUBUNIT BETA"/>
    <property type="match status" value="1"/>
</dbReference>
<evidence type="ECO:0000256" key="5">
    <source>
        <dbReference type="RuleBase" id="RU364123"/>
    </source>
</evidence>
<dbReference type="UniPathway" id="UPA00163"/>
<dbReference type="InterPro" id="IPR011613">
    <property type="entry name" value="GH15-like"/>
</dbReference>
<dbReference type="OrthoDB" id="5971574at2759"/>
<keyword evidence="7" id="KW-0808">Transferase</keyword>
<dbReference type="Pfam" id="PF00723">
    <property type="entry name" value="Glyco_hydro_15"/>
    <property type="match status" value="1"/>
</dbReference>
<dbReference type="GO" id="GO:0005977">
    <property type="term" value="P:glycogen metabolic process"/>
    <property type="evidence" value="ECO:0007669"/>
    <property type="project" value="UniProtKB-UniPathway"/>
</dbReference>
<keyword evidence="5" id="KW-1003">Cell membrane</keyword>
<gene>
    <name evidence="7" type="ORF">RF11_14641</name>
</gene>
<dbReference type="PANTHER" id="PTHR10749">
    <property type="entry name" value="PHOSPHORYLASE B KINASE REGULATORY SUBUNIT"/>
    <property type="match status" value="1"/>
</dbReference>
<evidence type="ECO:0000256" key="4">
    <source>
        <dbReference type="ARBA" id="ARBA00022860"/>
    </source>
</evidence>
<keyword evidence="5" id="KW-0472">Membrane</keyword>
<protein>
    <recommendedName>
        <fullName evidence="5">Phosphorylase b kinase regulatory subunit</fullName>
    </recommendedName>
</protein>
<keyword evidence="4 5" id="KW-0112">Calmodulin-binding</keyword>
<dbReference type="AlphaFoldDB" id="A0A0C2MQT5"/>
<dbReference type="Proteomes" id="UP000031668">
    <property type="component" value="Unassembled WGS sequence"/>
</dbReference>
<dbReference type="InterPro" id="IPR008928">
    <property type="entry name" value="6-hairpin_glycosidase_sf"/>
</dbReference>
<dbReference type="GO" id="GO:0016301">
    <property type="term" value="F:kinase activity"/>
    <property type="evidence" value="ECO:0007669"/>
    <property type="project" value="UniProtKB-KW"/>
</dbReference>
<keyword evidence="3 5" id="KW-0321">Glycogen metabolism</keyword>
<comment type="pathway">
    <text evidence="1 5">Glycan biosynthesis; glycogen metabolism.</text>
</comment>
<comment type="caution">
    <text evidence="7">The sequence shown here is derived from an EMBL/GenBank/DDBJ whole genome shotgun (WGS) entry which is preliminary data.</text>
</comment>
<evidence type="ECO:0000259" key="6">
    <source>
        <dbReference type="Pfam" id="PF00723"/>
    </source>
</evidence>
<evidence type="ECO:0000256" key="2">
    <source>
        <dbReference type="ARBA" id="ARBA00007128"/>
    </source>
</evidence>
<dbReference type="InterPro" id="IPR008734">
    <property type="entry name" value="PHK_A/B_su"/>
</dbReference>
<comment type="subcellular location">
    <subcellularLocation>
        <location evidence="5">Cell membrane</location>
        <topology evidence="5">Lipid-anchor</topology>
        <orientation evidence="5">Cytoplasmic side</orientation>
    </subcellularLocation>
</comment>
<dbReference type="GO" id="GO:0005516">
    <property type="term" value="F:calmodulin binding"/>
    <property type="evidence" value="ECO:0007669"/>
    <property type="project" value="UniProtKB-KW"/>
</dbReference>
<accession>A0A0C2MQT5</accession>
<dbReference type="SUPFAM" id="SSF48208">
    <property type="entry name" value="Six-hairpin glycosidases"/>
    <property type="match status" value="1"/>
</dbReference>
<evidence type="ECO:0000313" key="7">
    <source>
        <dbReference type="EMBL" id="KII64017.1"/>
    </source>
</evidence>
<comment type="similarity">
    <text evidence="2 5">Belongs to the phosphorylase b kinase regulatory chain family.</text>
</comment>
<dbReference type="OMA" id="HYELHEL"/>
<evidence type="ECO:0000313" key="8">
    <source>
        <dbReference type="Proteomes" id="UP000031668"/>
    </source>
</evidence>
<keyword evidence="5" id="KW-0119">Carbohydrate metabolism</keyword>